<dbReference type="InterPro" id="IPR005532">
    <property type="entry name" value="SUMF_dom"/>
</dbReference>
<reference evidence="2" key="1">
    <citation type="submission" date="2022-06" db="EMBL/GenBank/DDBJ databases">
        <title>Genome sequence of Phormidium yuhuli AB48 isolated from an industrial photobioreactor environment.</title>
        <authorList>
            <person name="Qiu Y."/>
            <person name="Noonan A.J.C."/>
            <person name="Dofher K."/>
            <person name="Koch M."/>
            <person name="Kieft B."/>
            <person name="Lin X."/>
            <person name="Ziels R.M."/>
            <person name="Hallam S.J."/>
        </authorList>
    </citation>
    <scope>NUCLEOTIDE SEQUENCE</scope>
    <source>
        <strain evidence="2">AB48</strain>
    </source>
</reference>
<proteinExistence type="predicted"/>
<dbReference type="SUPFAM" id="SSF56436">
    <property type="entry name" value="C-type lectin-like"/>
    <property type="match status" value="1"/>
</dbReference>
<dbReference type="InterPro" id="IPR016187">
    <property type="entry name" value="CTDL_fold"/>
</dbReference>
<protein>
    <submittedName>
        <fullName evidence="2">Formylglycine-generating enzyme family protein</fullName>
    </submittedName>
</protein>
<sequence length="279" mass="32086">MPLTSWAFETVTLDSQGRELTRQQQHAQFYREPLSDRAPLDMVMIPGGEFWMGSAPGEATSPRRESPQHWVQVAPFSLSKYPITQIQWTAVVKLPQVRRPLPSKPASFRGDARPVEMVSWLEAVEFCDRLSWKTGRRYRLPSEAEWEYACRAGSQTPFYCGETLTTNLANYDGRHTYGQGRTGRFRQKTTVVGSFLPNAFGLYDLHGNVWEWCADPWHPTYENAPQDGRIWLDDGDETSRPLRGGSWMYFPRYCRAASRIHYPPQFKSYNVGFRVACDG</sequence>
<accession>A0ABY5ANS2</accession>
<gene>
    <name evidence="2" type="ORF">NEA10_17285</name>
</gene>
<dbReference type="Proteomes" id="UP001056708">
    <property type="component" value="Chromosome"/>
</dbReference>
<evidence type="ECO:0000259" key="1">
    <source>
        <dbReference type="Pfam" id="PF03781"/>
    </source>
</evidence>
<dbReference type="Gene3D" id="3.90.1580.10">
    <property type="entry name" value="paralog of FGE (formylglycine-generating enzyme)"/>
    <property type="match status" value="1"/>
</dbReference>
<evidence type="ECO:0000313" key="2">
    <source>
        <dbReference type="EMBL" id="USR90563.1"/>
    </source>
</evidence>
<feature type="domain" description="Sulfatase-modifying factor enzyme-like" evidence="1">
    <location>
        <begin position="41"/>
        <end position="276"/>
    </location>
</feature>
<dbReference type="InterPro" id="IPR051043">
    <property type="entry name" value="Sulfatase_Mod_Factor_Kinase"/>
</dbReference>
<dbReference type="Pfam" id="PF03781">
    <property type="entry name" value="FGE-sulfatase"/>
    <property type="match status" value="1"/>
</dbReference>
<dbReference type="PANTHER" id="PTHR23150:SF19">
    <property type="entry name" value="FORMYLGLYCINE-GENERATING ENZYME"/>
    <property type="match status" value="1"/>
</dbReference>
<organism evidence="2 3">
    <name type="scientific">Phormidium yuhuli AB48</name>
    <dbReference type="NCBI Taxonomy" id="2940671"/>
    <lineage>
        <taxon>Bacteria</taxon>
        <taxon>Bacillati</taxon>
        <taxon>Cyanobacteriota</taxon>
        <taxon>Cyanophyceae</taxon>
        <taxon>Oscillatoriophycideae</taxon>
        <taxon>Oscillatoriales</taxon>
        <taxon>Oscillatoriaceae</taxon>
        <taxon>Phormidium</taxon>
        <taxon>Phormidium yuhuli</taxon>
    </lineage>
</organism>
<keyword evidence="3" id="KW-1185">Reference proteome</keyword>
<dbReference type="PANTHER" id="PTHR23150">
    <property type="entry name" value="SULFATASE MODIFYING FACTOR 1, 2"/>
    <property type="match status" value="1"/>
</dbReference>
<dbReference type="RefSeq" id="WP_252662591.1">
    <property type="nucleotide sequence ID" value="NZ_CP098611.1"/>
</dbReference>
<name>A0ABY5ANS2_9CYAN</name>
<dbReference type="InterPro" id="IPR042095">
    <property type="entry name" value="SUMF_sf"/>
</dbReference>
<dbReference type="EMBL" id="CP098611">
    <property type="protein sequence ID" value="USR90563.1"/>
    <property type="molecule type" value="Genomic_DNA"/>
</dbReference>
<evidence type="ECO:0000313" key="3">
    <source>
        <dbReference type="Proteomes" id="UP001056708"/>
    </source>
</evidence>